<reference evidence="2" key="1">
    <citation type="journal article" date="2014" name="Genome Announc.">
        <title>Draft Genome Sequence of Mycobacterium triplex DSM 44626.</title>
        <authorList>
            <person name="Sassi M."/>
            <person name="Croce O."/>
            <person name="Robert C."/>
            <person name="Raoult D."/>
            <person name="Drancourt M."/>
        </authorList>
    </citation>
    <scope>NUCLEOTIDE SEQUENCE [LARGE SCALE GENOMIC DNA]</scope>
    <source>
        <strain evidence="2">DSM 44626</strain>
    </source>
</reference>
<evidence type="ECO:0000313" key="2">
    <source>
        <dbReference type="EMBL" id="CDO90323.1"/>
    </source>
</evidence>
<dbReference type="Proteomes" id="UP000028880">
    <property type="component" value="Unassembled WGS sequence"/>
</dbReference>
<dbReference type="HOGENOM" id="CLU_072296_0_0_11"/>
<dbReference type="AlphaFoldDB" id="A0A024K4A7"/>
<reference evidence="2" key="2">
    <citation type="submission" date="2014-04" db="EMBL/GenBank/DDBJ databases">
        <authorList>
            <person name="Urmite Genomes U."/>
        </authorList>
    </citation>
    <scope>NUCLEOTIDE SEQUENCE</scope>
    <source>
        <strain evidence="2">DSM 44626</strain>
    </source>
</reference>
<dbReference type="Pfam" id="PF23213">
    <property type="entry name" value="DUF7065"/>
    <property type="match status" value="1"/>
</dbReference>
<accession>A0A024K4A7</accession>
<keyword evidence="4" id="KW-1185">Reference proteome</keyword>
<dbReference type="Proteomes" id="UP000193710">
    <property type="component" value="Unassembled WGS sequence"/>
</dbReference>
<reference evidence="3 4" key="3">
    <citation type="submission" date="2016-01" db="EMBL/GenBank/DDBJ databases">
        <title>The new phylogeny of the genus Mycobacterium.</title>
        <authorList>
            <person name="Tarcisio F."/>
            <person name="Conor M."/>
            <person name="Antonella G."/>
            <person name="Elisabetta G."/>
            <person name="Giulia F.S."/>
            <person name="Sara T."/>
            <person name="Anna F."/>
            <person name="Clotilde B."/>
            <person name="Roberto B."/>
            <person name="Veronica D.S."/>
            <person name="Fabio R."/>
            <person name="Monica P."/>
            <person name="Olivier J."/>
            <person name="Enrico T."/>
            <person name="Nicola S."/>
        </authorList>
    </citation>
    <scope>NUCLEOTIDE SEQUENCE [LARGE SCALE GENOMIC DNA]</scope>
    <source>
        <strain evidence="3 4">DSM 44626</strain>
    </source>
</reference>
<dbReference type="EMBL" id="HG964446">
    <property type="protein sequence ID" value="CDO90323.1"/>
    <property type="molecule type" value="Genomic_DNA"/>
</dbReference>
<dbReference type="OrthoDB" id="7054648at2"/>
<dbReference type="EMBL" id="LQPY01000037">
    <property type="protein sequence ID" value="ORW99863.1"/>
    <property type="molecule type" value="Genomic_DNA"/>
</dbReference>
<evidence type="ECO:0000259" key="1">
    <source>
        <dbReference type="Pfam" id="PF23213"/>
    </source>
</evidence>
<feature type="domain" description="DUF7065" evidence="1">
    <location>
        <begin position="146"/>
        <end position="186"/>
    </location>
</feature>
<dbReference type="InterPro" id="IPR055493">
    <property type="entry name" value="DUF7065"/>
</dbReference>
<dbReference type="eggNOG" id="ENOG502Z9BX">
    <property type="taxonomic scope" value="Bacteria"/>
</dbReference>
<protein>
    <recommendedName>
        <fullName evidence="1">DUF7065 domain-containing protein</fullName>
    </recommendedName>
</protein>
<gene>
    <name evidence="3" type="ORF">AWC29_26230</name>
    <name evidence="2" type="ORF">BN973_04716</name>
</gene>
<dbReference type="RefSeq" id="WP_085200762.1">
    <property type="nucleotide sequence ID" value="NZ_HG964446.1"/>
</dbReference>
<evidence type="ECO:0000313" key="4">
    <source>
        <dbReference type="Proteomes" id="UP000193710"/>
    </source>
</evidence>
<name>A0A024K4A7_9MYCO</name>
<dbReference type="SUPFAM" id="SSF159245">
    <property type="entry name" value="AttH-like"/>
    <property type="match status" value="1"/>
</dbReference>
<organism evidence="2">
    <name type="scientific">Mycobacterium triplex</name>
    <dbReference type="NCBI Taxonomy" id="47839"/>
    <lineage>
        <taxon>Bacteria</taxon>
        <taxon>Bacillati</taxon>
        <taxon>Actinomycetota</taxon>
        <taxon>Actinomycetes</taxon>
        <taxon>Mycobacteriales</taxon>
        <taxon>Mycobacteriaceae</taxon>
        <taxon>Mycobacterium</taxon>
        <taxon>Mycobacterium simiae complex</taxon>
    </lineage>
</organism>
<evidence type="ECO:0000313" key="3">
    <source>
        <dbReference type="EMBL" id="ORW99863.1"/>
    </source>
</evidence>
<sequence>MGEITHAIRIEAADEHFHPRSDHPHWNESSWFGVVLPERRTTIYVYFFHRPNMNLSAGGVKVWDASGSSEYNCLGYDYNRHLALPTGADMFDFTLDNGLSVKMLEPFGHFRIRHRGALDLDLEWRRLTDPYAFGQNQGLDGWTTESDGFTNGHYQQYGRMTGTVTVGGQTIVVDHPAIRDRSWGPRDATAARRMELMWCCASERNYFSVLSVSARQPAEDRVLGVDDSVAFGYYCREGESGLVTGGTCRVVERGPDLSARRSELHAVDDRGRALDASGTHLNTLVWSVYDRTYQLCAGMEWTFDGITAGGENWSCMPTEQARSLLRAQ</sequence>
<proteinExistence type="predicted"/>
<dbReference type="STRING" id="47839.BN973_04716"/>